<protein>
    <recommendedName>
        <fullName evidence="1">Cold-shock domain-containing protein</fullName>
    </recommendedName>
</protein>
<dbReference type="Proteomes" id="UP000076482">
    <property type="component" value="Unassembled WGS sequence"/>
</dbReference>
<dbReference type="EMBL" id="LJKE01000104">
    <property type="protein sequence ID" value="KZD55694.1"/>
    <property type="molecule type" value="Genomic_DNA"/>
</dbReference>
<evidence type="ECO:0000259" key="1">
    <source>
        <dbReference type="SMART" id="SM00357"/>
    </source>
</evidence>
<proteinExistence type="predicted"/>
<dbReference type="InterPro" id="IPR011129">
    <property type="entry name" value="CSD"/>
</dbReference>
<evidence type="ECO:0000313" key="3">
    <source>
        <dbReference type="Proteomes" id="UP000076482"/>
    </source>
</evidence>
<dbReference type="SUPFAM" id="SSF50249">
    <property type="entry name" value="Nucleic acid-binding proteins"/>
    <property type="match status" value="1"/>
</dbReference>
<feature type="domain" description="Cold-shock" evidence="1">
    <location>
        <begin position="25"/>
        <end position="99"/>
    </location>
</feature>
<organism evidence="2 3">
    <name type="scientific">Bacillus cereus</name>
    <dbReference type="NCBI Taxonomy" id="1396"/>
    <lineage>
        <taxon>Bacteria</taxon>
        <taxon>Bacillati</taxon>
        <taxon>Bacillota</taxon>
        <taxon>Bacilli</taxon>
        <taxon>Bacillales</taxon>
        <taxon>Bacillaceae</taxon>
        <taxon>Bacillus</taxon>
        <taxon>Bacillus cereus group</taxon>
    </lineage>
</organism>
<dbReference type="InterPro" id="IPR012340">
    <property type="entry name" value="NA-bd_OB-fold"/>
</dbReference>
<accession>A0A164LDF8</accession>
<gene>
    <name evidence="2" type="ORF">B4088_5439</name>
</gene>
<dbReference type="PATRIC" id="fig|1396.535.peg.6008"/>
<dbReference type="Gene3D" id="2.40.50.140">
    <property type="entry name" value="Nucleic acid-binding proteins"/>
    <property type="match status" value="1"/>
</dbReference>
<dbReference type="SMART" id="SM00357">
    <property type="entry name" value="CSP"/>
    <property type="match status" value="1"/>
</dbReference>
<name>A0A164LDF8_BACCE</name>
<dbReference type="GO" id="GO:0003676">
    <property type="term" value="F:nucleic acid binding"/>
    <property type="evidence" value="ECO:0007669"/>
    <property type="project" value="InterPro"/>
</dbReference>
<dbReference type="RefSeq" id="WP_063262955.1">
    <property type="nucleotide sequence ID" value="NZ_LJKE01000104.1"/>
</dbReference>
<dbReference type="AlphaFoldDB" id="A0A164LDF8"/>
<reference evidence="2 3" key="1">
    <citation type="submission" date="2015-09" db="EMBL/GenBank/DDBJ databases">
        <title>Bacillus cereus food isolates.</title>
        <authorList>
            <person name="Boekhorst J."/>
        </authorList>
    </citation>
    <scope>NUCLEOTIDE SEQUENCE [LARGE SCALE GENOMIC DNA]</scope>
    <source>
        <strain evidence="2 3">B4088</strain>
    </source>
</reference>
<comment type="caution">
    <text evidence="2">The sequence shown here is derived from an EMBL/GenBank/DDBJ whole genome shotgun (WGS) entry which is preliminary data.</text>
</comment>
<sequence>MKQQYKSLVEEEGRFTKIKSEIRELGVIKMMNKNKRFGFIKRIGKPDTFFPYSQLETHIGHYNKRNQVESYYKEGTVVTFFVGEHSRNKKVSALSICELDYYLELDKNLPESFEVLLKNELVELKKPSIKNVYEEMRSFLLFNSPEGIMKDGMKKARWVSLLSVYKQSEEYQGLNVLTFNSRWEEEAGLLDIDSFLFYIRQLDWVNGIKNNGPKSIEIARKLYQYFVNNGLSLREYIKVDSKRFDFLLSMVELEKDFGEFKEVASFVENQSVTPVIFNNKLGLVDNETYRIILEPTYGIKGPEHNSKRSFQKTPVSSNGMWGLWDFETNKLAAECKWNSCEYDLYTDSYLIVVRNPNEDKSKFGKLDGQGVEMIPPIYDNVYYSEVLKSYIVHKDGYMGLIDIGGVVRIRIEDGISKIENFNGDVKVHKGGLVGVYTKDGVLEVPCKYEAVTHGGNFIAVCLSGKWGVIHKETKKLIIPIEHAYNSFYFLQDYIGLKVEDLWSVLDAEGKTVAPPKFTSFSNYKSEFYIRDLWSDRTMATKLENGAFIYDPQMKQKGIIDLEKRIIKYENGVEQQV</sequence>
<evidence type="ECO:0000313" key="2">
    <source>
        <dbReference type="EMBL" id="KZD55694.1"/>
    </source>
</evidence>